<dbReference type="RefSeq" id="WP_208195468.1">
    <property type="nucleotide sequence ID" value="NZ_CP076023.1"/>
</dbReference>
<organism evidence="2 3">
    <name type="scientific">Cellulomonas dongxiuzhuiae</name>
    <dbReference type="NCBI Taxonomy" id="2819979"/>
    <lineage>
        <taxon>Bacteria</taxon>
        <taxon>Bacillati</taxon>
        <taxon>Actinomycetota</taxon>
        <taxon>Actinomycetes</taxon>
        <taxon>Micrococcales</taxon>
        <taxon>Cellulomonadaceae</taxon>
        <taxon>Cellulomonas</taxon>
    </lineage>
</organism>
<dbReference type="SMART" id="SM01120">
    <property type="entry name" value="Dak2"/>
    <property type="match status" value="1"/>
</dbReference>
<dbReference type="InterPro" id="IPR004007">
    <property type="entry name" value="DhaL_dom"/>
</dbReference>
<evidence type="ECO:0000259" key="1">
    <source>
        <dbReference type="PROSITE" id="PS51480"/>
    </source>
</evidence>
<dbReference type="SMART" id="SM01121">
    <property type="entry name" value="Dak1_2"/>
    <property type="match status" value="1"/>
</dbReference>
<gene>
    <name evidence="2" type="ORF">KKR89_11560</name>
</gene>
<dbReference type="InterPro" id="IPR048394">
    <property type="entry name" value="FakA-like_M"/>
</dbReference>
<dbReference type="Gene3D" id="1.25.40.340">
    <property type="match status" value="1"/>
</dbReference>
<keyword evidence="3" id="KW-1185">Reference proteome</keyword>
<reference evidence="2 3" key="1">
    <citation type="submission" date="2021-05" db="EMBL/GenBank/DDBJ databases">
        <title>Novel species in genus Cellulomonas.</title>
        <authorList>
            <person name="Zhang G."/>
        </authorList>
    </citation>
    <scope>NUCLEOTIDE SEQUENCE [LARGE SCALE GENOMIC DNA]</scope>
    <source>
        <strain evidence="3">zg-ZUI157</strain>
    </source>
</reference>
<name>A0ABX8GGI1_9CELL</name>
<protein>
    <submittedName>
        <fullName evidence="2">DAK2 domain-containing protein</fullName>
    </submittedName>
</protein>
<dbReference type="Pfam" id="PF21645">
    <property type="entry name" value="FakA-like_M"/>
    <property type="match status" value="1"/>
</dbReference>
<dbReference type="SUPFAM" id="SSF101473">
    <property type="entry name" value="DhaL-like"/>
    <property type="match status" value="1"/>
</dbReference>
<dbReference type="PROSITE" id="PS51480">
    <property type="entry name" value="DHAL"/>
    <property type="match status" value="1"/>
</dbReference>
<dbReference type="InterPro" id="IPR033470">
    <property type="entry name" value="FakA-like_C"/>
</dbReference>
<evidence type="ECO:0000313" key="3">
    <source>
        <dbReference type="Proteomes" id="UP000679335"/>
    </source>
</evidence>
<proteinExistence type="predicted"/>
<evidence type="ECO:0000313" key="2">
    <source>
        <dbReference type="EMBL" id="QWC14975.1"/>
    </source>
</evidence>
<dbReference type="EMBL" id="CP076023">
    <property type="protein sequence ID" value="QWC14975.1"/>
    <property type="molecule type" value="Genomic_DNA"/>
</dbReference>
<feature type="domain" description="DhaL" evidence="1">
    <location>
        <begin position="21"/>
        <end position="218"/>
    </location>
</feature>
<dbReference type="Pfam" id="PF02734">
    <property type="entry name" value="Dak2"/>
    <property type="match status" value="1"/>
</dbReference>
<dbReference type="Proteomes" id="UP000679335">
    <property type="component" value="Chromosome"/>
</dbReference>
<sequence length="502" mass="49271">MGGDEEMRVEVAARQVVLDGDAVRAWALGALTACRAARERIDAVNVFPVPDADTGSNVTLTVAGGAEAVAADPGDDGPAALLAAFARGAARSARGNSGIILSQWLVGLAAGLAQEGPLAAGAAAALVTGLERAAGAARDAVPDPQEGTILTVAREVAAHARRGVAGVTGSPADVLAAATDAARADLARLSAGHDVLRAARVVDAGACALLVVLDALVHTLRTGGGALGEADLDLAWLPRATPDVVAGCAPAAGGAYEVMMLVRPTWPGADDLARALQEVGDAVAVVDAGGSRHAHVHCDDPAAAIALVPRTAREQVVVRRVEEPAPAARGLVVLTASPGLSAWFATCGAVTLVGDDPGSEQVARAAVDTCAGRAVVVAAGVGPTGGAPAGAPFDLLTAPGDGPAVVACLALVADPGVTPDAGRDALRRLRAATPTGPETVPAAVTALLPQVPGAQGVTLVHGPGVDPAAARAAADALAAAHPQLEVVVAGPAAGADWWVGVD</sequence>
<dbReference type="InterPro" id="IPR036117">
    <property type="entry name" value="DhaL_dom_sf"/>
</dbReference>
<dbReference type="InterPro" id="IPR050270">
    <property type="entry name" value="DegV_domain_contain"/>
</dbReference>
<dbReference type="PANTHER" id="PTHR33434">
    <property type="entry name" value="DEGV DOMAIN-CONTAINING PROTEIN DR_1986-RELATED"/>
    <property type="match status" value="1"/>
</dbReference>
<accession>A0ABX8GGI1</accession>
<dbReference type="PANTHER" id="PTHR33434:SF4">
    <property type="entry name" value="PHOSPHATASE PROTEIN"/>
    <property type="match status" value="1"/>
</dbReference>